<comment type="caution">
    <text evidence="1">The sequence shown here is derived from an EMBL/GenBank/DDBJ whole genome shotgun (WGS) entry which is preliminary data.</text>
</comment>
<evidence type="ECO:0000313" key="2">
    <source>
        <dbReference type="Proteomes" id="UP000177622"/>
    </source>
</evidence>
<dbReference type="RefSeq" id="XP_022482134.1">
    <property type="nucleotide sequence ID" value="XM_022638011.1"/>
</dbReference>
<dbReference type="PANTHER" id="PTHR43374:SF1">
    <property type="entry name" value="FLAVIN PRENYLTRANSFERASE PAD1, MITOCHONDRIAL"/>
    <property type="match status" value="1"/>
</dbReference>
<dbReference type="PANTHER" id="PTHR43374">
    <property type="entry name" value="FLAVIN PRENYLTRANSFERASE"/>
    <property type="match status" value="1"/>
</dbReference>
<organism evidence="1 2">
    <name type="scientific">Penicillium arizonense</name>
    <dbReference type="NCBI Taxonomy" id="1835702"/>
    <lineage>
        <taxon>Eukaryota</taxon>
        <taxon>Fungi</taxon>
        <taxon>Dikarya</taxon>
        <taxon>Ascomycota</taxon>
        <taxon>Pezizomycotina</taxon>
        <taxon>Eurotiomycetes</taxon>
        <taxon>Eurotiomycetidae</taxon>
        <taxon>Eurotiales</taxon>
        <taxon>Aspergillaceae</taxon>
        <taxon>Penicillium</taxon>
    </lineage>
</organism>
<dbReference type="GO" id="GO:0016831">
    <property type="term" value="F:carboxy-lyase activity"/>
    <property type="evidence" value="ECO:0007669"/>
    <property type="project" value="TreeGrafter"/>
</dbReference>
<evidence type="ECO:0000313" key="1">
    <source>
        <dbReference type="EMBL" id="OGE46666.1"/>
    </source>
</evidence>
<dbReference type="EMBL" id="LXJU01000146">
    <property type="protein sequence ID" value="OGE46666.1"/>
    <property type="molecule type" value="Genomic_DNA"/>
</dbReference>
<name>A0A1F5L0T1_PENAI</name>
<reference evidence="1 2" key="1">
    <citation type="journal article" date="2016" name="Sci. Rep.">
        <title>Penicillium arizonense, a new, genome sequenced fungal species, reveals a high chemical diversity in secreted metabolites.</title>
        <authorList>
            <person name="Grijseels S."/>
            <person name="Nielsen J.C."/>
            <person name="Randelovic M."/>
            <person name="Nielsen J."/>
            <person name="Nielsen K.F."/>
            <person name="Workman M."/>
            <person name="Frisvad J.C."/>
        </authorList>
    </citation>
    <scope>NUCLEOTIDE SEQUENCE [LARGE SCALE GENOMIC DNA]</scope>
    <source>
        <strain evidence="1 2">CBS 141311</strain>
    </source>
</reference>
<dbReference type="Proteomes" id="UP000177622">
    <property type="component" value="Unassembled WGS sequence"/>
</dbReference>
<keyword evidence="2" id="KW-1185">Reference proteome</keyword>
<sequence>MPPLSSNPWEELTNDRDSVKFFQCYRQQAHPYMPDVLGIDEFERELCTFLEEPTRDMQSGFRTGKPFDWLGLLFAILAFGVQVSDLSYKERIRLSQAFSKPHRIRMNGFRPTIAHP</sequence>
<dbReference type="GeneID" id="34582745"/>
<gene>
    <name evidence="1" type="ORF">PENARI_c146G06135</name>
</gene>
<dbReference type="InterPro" id="IPR004507">
    <property type="entry name" value="UbiX-like"/>
</dbReference>
<proteinExistence type="predicted"/>
<dbReference type="AlphaFoldDB" id="A0A1F5L0T1"/>
<accession>A0A1F5L0T1</accession>
<protein>
    <submittedName>
        <fullName evidence="1">Uncharacterized protein</fullName>
    </submittedName>
</protein>
<dbReference type="STRING" id="1835702.A0A1F5L0T1"/>